<organism evidence="1 2">
    <name type="scientific">Tripterygium wilfordii</name>
    <name type="common">Thunder God vine</name>
    <dbReference type="NCBI Taxonomy" id="458696"/>
    <lineage>
        <taxon>Eukaryota</taxon>
        <taxon>Viridiplantae</taxon>
        <taxon>Streptophyta</taxon>
        <taxon>Embryophyta</taxon>
        <taxon>Tracheophyta</taxon>
        <taxon>Spermatophyta</taxon>
        <taxon>Magnoliopsida</taxon>
        <taxon>eudicotyledons</taxon>
        <taxon>Gunneridae</taxon>
        <taxon>Pentapetalae</taxon>
        <taxon>rosids</taxon>
        <taxon>fabids</taxon>
        <taxon>Celastrales</taxon>
        <taxon>Celastraceae</taxon>
        <taxon>Tripterygium</taxon>
    </lineage>
</organism>
<dbReference type="AlphaFoldDB" id="A0A7J7DCI5"/>
<evidence type="ECO:0000313" key="1">
    <source>
        <dbReference type="EMBL" id="KAF5744031.1"/>
    </source>
</evidence>
<sequence length="123" mass="14423">MSQINRKNLETFCISRIAKSSVFPLRSGVASRRQYFILMVLHWVGASGRWRYTTKRFSTANNFYFITKEITRTSTTYFFLSCLACFTLYLTCKSKQVAAAHDDHQTCEEQWRDKVAQDIVVER</sequence>
<dbReference type="InParanoid" id="A0A7J7DCI5"/>
<accession>A0A7J7DCI5</accession>
<reference evidence="1 2" key="1">
    <citation type="journal article" date="2020" name="Nat. Commun.">
        <title>Genome of Tripterygium wilfordii and identification of cytochrome P450 involved in triptolide biosynthesis.</title>
        <authorList>
            <person name="Tu L."/>
            <person name="Su P."/>
            <person name="Zhang Z."/>
            <person name="Gao L."/>
            <person name="Wang J."/>
            <person name="Hu T."/>
            <person name="Zhou J."/>
            <person name="Zhang Y."/>
            <person name="Zhao Y."/>
            <person name="Liu Y."/>
            <person name="Song Y."/>
            <person name="Tong Y."/>
            <person name="Lu Y."/>
            <person name="Yang J."/>
            <person name="Xu C."/>
            <person name="Jia M."/>
            <person name="Peters R.J."/>
            <person name="Huang L."/>
            <person name="Gao W."/>
        </authorList>
    </citation>
    <scope>NUCLEOTIDE SEQUENCE [LARGE SCALE GENOMIC DNA]</scope>
    <source>
        <strain evidence="2">cv. XIE 37</strain>
        <tissue evidence="1">Leaf</tissue>
    </source>
</reference>
<gene>
    <name evidence="1" type="ORF">HS088_TW08G00622</name>
</gene>
<comment type="caution">
    <text evidence="1">The sequence shown here is derived from an EMBL/GenBank/DDBJ whole genome shotgun (WGS) entry which is preliminary data.</text>
</comment>
<evidence type="ECO:0000313" key="2">
    <source>
        <dbReference type="Proteomes" id="UP000593562"/>
    </source>
</evidence>
<dbReference type="EMBL" id="JAAARO010000008">
    <property type="protein sequence ID" value="KAF5744031.1"/>
    <property type="molecule type" value="Genomic_DNA"/>
</dbReference>
<name>A0A7J7DCI5_TRIWF</name>
<keyword evidence="2" id="KW-1185">Reference proteome</keyword>
<dbReference type="Proteomes" id="UP000593562">
    <property type="component" value="Unassembled WGS sequence"/>
</dbReference>
<protein>
    <submittedName>
        <fullName evidence="1">Uncharacterized protein</fullName>
    </submittedName>
</protein>
<proteinExistence type="predicted"/>